<keyword evidence="2" id="KW-1185">Reference proteome</keyword>
<sequence length="230" mass="25577">MFRRDYLMQQIEQLTLVLHRILVHKEQQQPGKAQELLEEACRHVLGMNPRALAALSGRDILQLLTYNGTVDHGRAVAVAALLLEQGALDEAQGETSAAYALYLKALEVLLELLDGAATDEAAELREWASPQIGKALELLKGKFLPAGLKMRLFAYWEAVGQYAKAEDMLSWWLEDVQRDPAAVAQALREGVAFYERLRERPESELAAGRFSAAEVEEGLAWCRSQSAGDE</sequence>
<accession>A0A4Y8PSE7</accession>
<comment type="caution">
    <text evidence="1">The sequence shown here is derived from an EMBL/GenBank/DDBJ whole genome shotgun (WGS) entry which is preliminary data.</text>
</comment>
<dbReference type="RefSeq" id="WP_134756813.1">
    <property type="nucleotide sequence ID" value="NZ_MYFO02000002.1"/>
</dbReference>
<proteinExistence type="predicted"/>
<dbReference type="EMBL" id="MYFO01000042">
    <property type="protein sequence ID" value="TFE83867.1"/>
    <property type="molecule type" value="Genomic_DNA"/>
</dbReference>
<evidence type="ECO:0000313" key="2">
    <source>
        <dbReference type="Proteomes" id="UP000298246"/>
    </source>
</evidence>
<dbReference type="Pfam" id="PF20092">
    <property type="entry name" value="DUF6483"/>
    <property type="match status" value="1"/>
</dbReference>
<organism evidence="1 2">
    <name type="scientific">Paenibacillus athensensis</name>
    <dbReference type="NCBI Taxonomy" id="1967502"/>
    <lineage>
        <taxon>Bacteria</taxon>
        <taxon>Bacillati</taxon>
        <taxon>Bacillota</taxon>
        <taxon>Bacilli</taxon>
        <taxon>Bacillales</taxon>
        <taxon>Paenibacillaceae</taxon>
        <taxon>Paenibacillus</taxon>
    </lineage>
</organism>
<dbReference type="AlphaFoldDB" id="A0A4Y8PSE7"/>
<gene>
    <name evidence="1" type="ORF">B5M42_22005</name>
</gene>
<reference evidence="1 2" key="1">
    <citation type="submission" date="2017-03" db="EMBL/GenBank/DDBJ databases">
        <title>Isolation of Levoglucosan Utilizing Bacteria.</title>
        <authorList>
            <person name="Arya A.S."/>
        </authorList>
    </citation>
    <scope>NUCLEOTIDE SEQUENCE [LARGE SCALE GENOMIC DNA]</scope>
    <source>
        <strain evidence="1 2">MEC069</strain>
    </source>
</reference>
<name>A0A4Y8PSE7_9BACL</name>
<dbReference type="OrthoDB" id="1905743at2"/>
<dbReference type="InterPro" id="IPR045507">
    <property type="entry name" value="DUF6483"/>
</dbReference>
<evidence type="ECO:0000313" key="1">
    <source>
        <dbReference type="EMBL" id="TFE83867.1"/>
    </source>
</evidence>
<protein>
    <submittedName>
        <fullName evidence="1">Uncharacterized protein</fullName>
    </submittedName>
</protein>
<dbReference type="Proteomes" id="UP000298246">
    <property type="component" value="Unassembled WGS sequence"/>
</dbReference>